<evidence type="ECO:0000256" key="15">
    <source>
        <dbReference type="SAM" id="MobiDB-lite"/>
    </source>
</evidence>
<keyword evidence="12" id="KW-0539">Nucleus</keyword>
<protein>
    <recommendedName>
        <fullName evidence="13">UV-damaged DNA-binding protein 2</fullName>
    </recommendedName>
</protein>
<evidence type="ECO:0000256" key="2">
    <source>
        <dbReference type="ARBA" id="ARBA00005434"/>
    </source>
</evidence>
<evidence type="ECO:0000256" key="3">
    <source>
        <dbReference type="ARBA" id="ARBA00022574"/>
    </source>
</evidence>
<dbReference type="SUPFAM" id="SSF50978">
    <property type="entry name" value="WD40 repeat-like"/>
    <property type="match status" value="1"/>
</dbReference>
<comment type="subcellular location">
    <subcellularLocation>
        <location evidence="1">Nucleus</location>
    </subcellularLocation>
</comment>
<dbReference type="PROSITE" id="PS50294">
    <property type="entry name" value="WD_REPEATS_REGION"/>
    <property type="match status" value="2"/>
</dbReference>
<keyword evidence="8" id="KW-0833">Ubl conjugation pathway</keyword>
<dbReference type="Gene3D" id="2.130.10.10">
    <property type="entry name" value="YVTN repeat-like/Quinoprotein amine dehydrogenase"/>
    <property type="match status" value="1"/>
</dbReference>
<dbReference type="PROSITE" id="PS50082">
    <property type="entry name" value="WD_REPEATS_2"/>
    <property type="match status" value="2"/>
</dbReference>
<keyword evidence="9" id="KW-0862">Zinc</keyword>
<dbReference type="Pfam" id="PF00400">
    <property type="entry name" value="WD40"/>
    <property type="match status" value="2"/>
</dbReference>
<dbReference type="EMBL" id="JARAOO010000006">
    <property type="protein sequence ID" value="KAJ7964174.1"/>
    <property type="molecule type" value="Genomic_DNA"/>
</dbReference>
<dbReference type="InterPro" id="IPR001680">
    <property type="entry name" value="WD40_rpt"/>
</dbReference>
<comment type="caution">
    <text evidence="16">The sequence shown here is derived from an EMBL/GenBank/DDBJ whole genome shotgun (WGS) entry which is preliminary data.</text>
</comment>
<feature type="region of interest" description="Disordered" evidence="15">
    <location>
        <begin position="1"/>
        <end position="65"/>
    </location>
</feature>
<evidence type="ECO:0000256" key="4">
    <source>
        <dbReference type="ARBA" id="ARBA00022723"/>
    </source>
</evidence>
<evidence type="ECO:0000256" key="1">
    <source>
        <dbReference type="ARBA" id="ARBA00004123"/>
    </source>
</evidence>
<evidence type="ECO:0000313" key="17">
    <source>
        <dbReference type="Proteomes" id="UP001163823"/>
    </source>
</evidence>
<keyword evidence="5" id="KW-0677">Repeat</keyword>
<dbReference type="SMART" id="SM00320">
    <property type="entry name" value="WD40"/>
    <property type="match status" value="5"/>
</dbReference>
<keyword evidence="4" id="KW-0479">Metal-binding</keyword>
<evidence type="ECO:0000256" key="10">
    <source>
        <dbReference type="ARBA" id="ARBA00023125"/>
    </source>
</evidence>
<dbReference type="GO" id="GO:0008270">
    <property type="term" value="F:zinc ion binding"/>
    <property type="evidence" value="ECO:0007669"/>
    <property type="project" value="UniProtKB-KW"/>
</dbReference>
<dbReference type="InterPro" id="IPR033312">
    <property type="entry name" value="DDB2"/>
</dbReference>
<evidence type="ECO:0000256" key="6">
    <source>
        <dbReference type="ARBA" id="ARBA00022763"/>
    </source>
</evidence>
<dbReference type="GO" id="GO:0003684">
    <property type="term" value="F:damaged DNA binding"/>
    <property type="evidence" value="ECO:0007669"/>
    <property type="project" value="InterPro"/>
</dbReference>
<dbReference type="KEGG" id="qsa:O6P43_014034"/>
<keyword evidence="10" id="KW-0238">DNA-binding</keyword>
<keyword evidence="11" id="KW-0234">DNA repair</keyword>
<dbReference type="Gene3D" id="4.10.60.10">
    <property type="entry name" value="Zinc finger, CCHC-type"/>
    <property type="match status" value="1"/>
</dbReference>
<sequence>MAPQTRRRAFPNVIIERDTDSEQSSSEEDEEEEEEEDPQTVEEDERLVSDNAEKDEVGSEAKRKGKAPITISLKKVCKVCKKPGHEAGFKGATYIDCPMKPCFLCKMPGHTTMTCPHRVATEYGVIPAPHRNASNPLEYVFERQLRPSIRPIKPAYVIPDEVNCAVIRYHSRRVTCLEFHPTKNNILLSGDKKGQIGVWDFRKVCEKMVYENIHSCITNNMRFNPTNDEMIYAASSDGTVSCTDLETGLSLSLMNLNPDGWQGPNSWKMLYGMDINLDKGLVLVADNFGFLHLVDARSNNKTGEAILIHKKGSKVVGLHCNPVQPDLLLSCGNDHFARIWDMRRIEAGSSLYDLAHKRVVNSAYFSPLSGRKILTTAQDNRLRIWDSIFGNMDSPSREIVHSHDFNRHLTPFKAEWDPKVIVLWKVIHPESLAVIGRYISENYNGAALHPIDFIDVSTGQLVAELMDPNITTISPVNKLHPHEDVLASGSSRSLFIWRPKENSEPMEEKDKIKIVVCKTSEKKRGRKSGDDSDDSDNEAFNSKVKKFTSKKPDWKLSRCPQ</sequence>
<evidence type="ECO:0000256" key="8">
    <source>
        <dbReference type="ARBA" id="ARBA00022786"/>
    </source>
</evidence>
<feature type="repeat" description="WD" evidence="14">
    <location>
        <begin position="167"/>
        <end position="202"/>
    </location>
</feature>
<feature type="repeat" description="WD" evidence="14">
    <location>
        <begin position="353"/>
        <end position="386"/>
    </location>
</feature>
<feature type="compositionally biased region" description="Acidic residues" evidence="15">
    <location>
        <begin position="21"/>
        <end position="45"/>
    </location>
</feature>
<dbReference type="InterPro" id="IPR015943">
    <property type="entry name" value="WD40/YVTN_repeat-like_dom_sf"/>
</dbReference>
<dbReference type="FunFam" id="2.130.10.10:FF:000408">
    <property type="entry name" value="protein DAMAGED DNA-BINDING 2"/>
    <property type="match status" value="1"/>
</dbReference>
<comment type="similarity">
    <text evidence="2">Belongs to the WD repeat DDB2/WDR76 family.</text>
</comment>
<name>A0AAD7LTQ5_QUISA</name>
<evidence type="ECO:0000256" key="13">
    <source>
        <dbReference type="ARBA" id="ARBA00079162"/>
    </source>
</evidence>
<evidence type="ECO:0000256" key="14">
    <source>
        <dbReference type="PROSITE-ProRule" id="PRU00221"/>
    </source>
</evidence>
<dbReference type="GO" id="GO:0009411">
    <property type="term" value="P:response to UV"/>
    <property type="evidence" value="ECO:0007669"/>
    <property type="project" value="TreeGrafter"/>
</dbReference>
<feature type="region of interest" description="Disordered" evidence="15">
    <location>
        <begin position="521"/>
        <end position="561"/>
    </location>
</feature>
<organism evidence="16 17">
    <name type="scientific">Quillaja saponaria</name>
    <name type="common">Soap bark tree</name>
    <dbReference type="NCBI Taxonomy" id="32244"/>
    <lineage>
        <taxon>Eukaryota</taxon>
        <taxon>Viridiplantae</taxon>
        <taxon>Streptophyta</taxon>
        <taxon>Embryophyta</taxon>
        <taxon>Tracheophyta</taxon>
        <taxon>Spermatophyta</taxon>
        <taxon>Magnoliopsida</taxon>
        <taxon>eudicotyledons</taxon>
        <taxon>Gunneridae</taxon>
        <taxon>Pentapetalae</taxon>
        <taxon>rosids</taxon>
        <taxon>fabids</taxon>
        <taxon>Fabales</taxon>
        <taxon>Quillajaceae</taxon>
        <taxon>Quillaja</taxon>
    </lineage>
</organism>
<keyword evidence="6" id="KW-0227">DNA damage</keyword>
<reference evidence="16" key="1">
    <citation type="journal article" date="2023" name="Science">
        <title>Elucidation of the pathway for biosynthesis of saponin adjuvants from the soapbark tree.</title>
        <authorList>
            <person name="Reed J."/>
            <person name="Orme A."/>
            <person name="El-Demerdash A."/>
            <person name="Owen C."/>
            <person name="Martin L.B.B."/>
            <person name="Misra R.C."/>
            <person name="Kikuchi S."/>
            <person name="Rejzek M."/>
            <person name="Martin A.C."/>
            <person name="Harkess A."/>
            <person name="Leebens-Mack J."/>
            <person name="Louveau T."/>
            <person name="Stephenson M.J."/>
            <person name="Osbourn A."/>
        </authorList>
    </citation>
    <scope>NUCLEOTIDE SEQUENCE</scope>
    <source>
        <strain evidence="16">S10</strain>
    </source>
</reference>
<proteinExistence type="inferred from homology"/>
<dbReference type="GO" id="GO:0080008">
    <property type="term" value="C:Cul4-RING E3 ubiquitin ligase complex"/>
    <property type="evidence" value="ECO:0007669"/>
    <property type="project" value="InterPro"/>
</dbReference>
<dbReference type="GO" id="GO:0005634">
    <property type="term" value="C:nucleus"/>
    <property type="evidence" value="ECO:0007669"/>
    <property type="project" value="UniProtKB-SubCell"/>
</dbReference>
<dbReference type="GO" id="GO:0006281">
    <property type="term" value="P:DNA repair"/>
    <property type="evidence" value="ECO:0007669"/>
    <property type="project" value="UniProtKB-KW"/>
</dbReference>
<evidence type="ECO:0000256" key="9">
    <source>
        <dbReference type="ARBA" id="ARBA00022833"/>
    </source>
</evidence>
<dbReference type="Proteomes" id="UP001163823">
    <property type="component" value="Chromosome 6"/>
</dbReference>
<gene>
    <name evidence="16" type="ORF">O6P43_014034</name>
</gene>
<evidence type="ECO:0000256" key="11">
    <source>
        <dbReference type="ARBA" id="ARBA00023204"/>
    </source>
</evidence>
<dbReference type="AlphaFoldDB" id="A0AAD7LTQ5"/>
<accession>A0AAD7LTQ5</accession>
<dbReference type="InterPro" id="IPR036322">
    <property type="entry name" value="WD40_repeat_dom_sf"/>
</dbReference>
<evidence type="ECO:0000256" key="12">
    <source>
        <dbReference type="ARBA" id="ARBA00023242"/>
    </source>
</evidence>
<feature type="compositionally biased region" description="Basic and acidic residues" evidence="15">
    <location>
        <begin position="46"/>
        <end position="62"/>
    </location>
</feature>
<dbReference type="PANTHER" id="PTHR15169">
    <property type="entry name" value="DAMAGE-SPECIFIC DNA BINDING PROTEIN 2"/>
    <property type="match status" value="1"/>
</dbReference>
<keyword evidence="17" id="KW-1185">Reference proteome</keyword>
<keyword evidence="3 14" id="KW-0853">WD repeat</keyword>
<evidence type="ECO:0000256" key="7">
    <source>
        <dbReference type="ARBA" id="ARBA00022771"/>
    </source>
</evidence>
<feature type="compositionally biased region" description="Basic and acidic residues" evidence="15">
    <location>
        <begin position="550"/>
        <end position="561"/>
    </location>
</feature>
<dbReference type="PANTHER" id="PTHR15169:SF0">
    <property type="entry name" value="DNA DAMAGE-BINDING PROTEIN 2"/>
    <property type="match status" value="1"/>
</dbReference>
<keyword evidence="7" id="KW-0863">Zinc-finger</keyword>
<feature type="compositionally biased region" description="Basic and acidic residues" evidence="15">
    <location>
        <begin position="521"/>
        <end position="530"/>
    </location>
</feature>
<evidence type="ECO:0000313" key="16">
    <source>
        <dbReference type="EMBL" id="KAJ7964174.1"/>
    </source>
</evidence>
<evidence type="ECO:0000256" key="5">
    <source>
        <dbReference type="ARBA" id="ARBA00022737"/>
    </source>
</evidence>